<gene>
    <name evidence="8" type="ORF">GB864_15090</name>
</gene>
<dbReference type="InterPro" id="IPR003142">
    <property type="entry name" value="BPL_C"/>
</dbReference>
<evidence type="ECO:0000256" key="4">
    <source>
        <dbReference type="ARBA" id="ARBA00023267"/>
    </source>
</evidence>
<proteinExistence type="predicted"/>
<feature type="domain" description="Biotin protein ligase C-terminal" evidence="6">
    <location>
        <begin position="245"/>
        <end position="292"/>
    </location>
</feature>
<keyword evidence="1 8" id="KW-0436">Ligase</keyword>
<name>A0A6I4P0H5_9MICO</name>
<dbReference type="EMBL" id="WSTA01000084">
    <property type="protein sequence ID" value="MWB99871.1"/>
    <property type="molecule type" value="Genomic_DNA"/>
</dbReference>
<dbReference type="GO" id="GO:0005524">
    <property type="term" value="F:ATP binding"/>
    <property type="evidence" value="ECO:0007669"/>
    <property type="project" value="UniProtKB-KW"/>
</dbReference>
<sequence>MFERSRGAVARFEWIGETGSTNDELRRRATEEPGAWPDLSVLVTDDQTAGRGRLGRRWIAPTGKTLAISLLLRPADRGPLEPDAWGWLPLLAGAAMTAAVEDELARAGAFRDVDGAPEDDESRRVDADGTGGVDVALKWPNDVLISGYKVCGVLAELVPAPGAEPLGPGAAVIVGAGLNLTLDEHDLPTLTSTSLQLVSGVAPDPDRVLAGYLERFAGLYRAWLDAGADAAASGLADEVRRRCGTLGSRVRIELPGDSELVGEAIGIDDGGRLVVRDEQGDVQAVAAGDVHHVRR</sequence>
<dbReference type="SUPFAM" id="SSF50037">
    <property type="entry name" value="C-terminal domain of transcriptional repressors"/>
    <property type="match status" value="1"/>
</dbReference>
<evidence type="ECO:0000256" key="3">
    <source>
        <dbReference type="ARBA" id="ARBA00022840"/>
    </source>
</evidence>
<dbReference type="PANTHER" id="PTHR12835">
    <property type="entry name" value="BIOTIN PROTEIN LIGASE"/>
    <property type="match status" value="1"/>
</dbReference>
<evidence type="ECO:0000256" key="1">
    <source>
        <dbReference type="ARBA" id="ARBA00022598"/>
    </source>
</evidence>
<dbReference type="GO" id="GO:0004077">
    <property type="term" value="F:biotin--[biotin carboxyl-carrier protein] ligase activity"/>
    <property type="evidence" value="ECO:0007669"/>
    <property type="project" value="UniProtKB-EC"/>
</dbReference>
<evidence type="ECO:0000256" key="2">
    <source>
        <dbReference type="ARBA" id="ARBA00022741"/>
    </source>
</evidence>
<keyword evidence="4" id="KW-0092">Biotin</keyword>
<keyword evidence="3" id="KW-0067">ATP-binding</keyword>
<dbReference type="EC" id="6.3.4.15" evidence="5"/>
<dbReference type="SUPFAM" id="SSF55681">
    <property type="entry name" value="Class II aaRS and biotin synthetases"/>
    <property type="match status" value="1"/>
</dbReference>
<dbReference type="Gene3D" id="2.30.30.100">
    <property type="match status" value="1"/>
</dbReference>
<dbReference type="CDD" id="cd16442">
    <property type="entry name" value="BPL"/>
    <property type="match status" value="1"/>
</dbReference>
<dbReference type="Gene3D" id="3.30.930.10">
    <property type="entry name" value="Bira Bifunctional Protein, Domain 2"/>
    <property type="match status" value="1"/>
</dbReference>
<accession>A0A6I4P0H5</accession>
<dbReference type="InterPro" id="IPR045864">
    <property type="entry name" value="aa-tRNA-synth_II/BPL/LPL"/>
</dbReference>
<evidence type="ECO:0000259" key="7">
    <source>
        <dbReference type="Pfam" id="PF03099"/>
    </source>
</evidence>
<evidence type="ECO:0000313" key="8">
    <source>
        <dbReference type="EMBL" id="MWB99871.1"/>
    </source>
</evidence>
<dbReference type="Proteomes" id="UP000438182">
    <property type="component" value="Unassembled WGS sequence"/>
</dbReference>
<comment type="caution">
    <text evidence="8">The sequence shown here is derived from an EMBL/GenBank/DDBJ whole genome shotgun (WGS) entry which is preliminary data.</text>
</comment>
<reference evidence="8 9" key="1">
    <citation type="submission" date="2019-12" db="EMBL/GenBank/DDBJ databases">
        <authorList>
            <person name="Kim Y.S."/>
        </authorList>
    </citation>
    <scope>NUCLEOTIDE SEQUENCE [LARGE SCALE GENOMIC DNA]</scope>
    <source>
        <strain evidence="8 9">MMS17-SY077</strain>
    </source>
</reference>
<dbReference type="RefSeq" id="WP_160426526.1">
    <property type="nucleotide sequence ID" value="NZ_WSTA01000084.1"/>
</dbReference>
<dbReference type="InterPro" id="IPR004408">
    <property type="entry name" value="Biotin_CoA_COase_ligase"/>
</dbReference>
<organism evidence="8 9">
    <name type="scientific">Agromyces seonyuensis</name>
    <dbReference type="NCBI Taxonomy" id="2662446"/>
    <lineage>
        <taxon>Bacteria</taxon>
        <taxon>Bacillati</taxon>
        <taxon>Actinomycetota</taxon>
        <taxon>Actinomycetes</taxon>
        <taxon>Micrococcales</taxon>
        <taxon>Microbacteriaceae</taxon>
        <taxon>Agromyces</taxon>
    </lineage>
</organism>
<dbReference type="AlphaFoldDB" id="A0A6I4P0H5"/>
<dbReference type="InterPro" id="IPR004143">
    <property type="entry name" value="BPL_LPL_catalytic"/>
</dbReference>
<dbReference type="PANTHER" id="PTHR12835:SF5">
    <property type="entry name" value="BIOTIN--PROTEIN LIGASE"/>
    <property type="match status" value="1"/>
</dbReference>
<evidence type="ECO:0000259" key="6">
    <source>
        <dbReference type="Pfam" id="PF02237"/>
    </source>
</evidence>
<dbReference type="InterPro" id="IPR008988">
    <property type="entry name" value="Transcriptional_repressor_C"/>
</dbReference>
<keyword evidence="2" id="KW-0547">Nucleotide-binding</keyword>
<dbReference type="GO" id="GO:0005737">
    <property type="term" value="C:cytoplasm"/>
    <property type="evidence" value="ECO:0007669"/>
    <property type="project" value="TreeGrafter"/>
</dbReference>
<feature type="domain" description="BPL/LPL catalytic" evidence="7">
    <location>
        <begin position="35"/>
        <end position="159"/>
    </location>
</feature>
<evidence type="ECO:0000256" key="5">
    <source>
        <dbReference type="ARBA" id="ARBA00024227"/>
    </source>
</evidence>
<evidence type="ECO:0000313" key="9">
    <source>
        <dbReference type="Proteomes" id="UP000438182"/>
    </source>
</evidence>
<dbReference type="Pfam" id="PF03099">
    <property type="entry name" value="BPL_LplA_LipB"/>
    <property type="match status" value="1"/>
</dbReference>
<dbReference type="Pfam" id="PF02237">
    <property type="entry name" value="BPL_C"/>
    <property type="match status" value="1"/>
</dbReference>
<protein>
    <recommendedName>
        <fullName evidence="5">biotin--[biotin carboxyl-carrier protein] ligase</fullName>
        <ecNumber evidence="5">6.3.4.15</ecNumber>
    </recommendedName>
</protein>
<keyword evidence="9" id="KW-1185">Reference proteome</keyword>